<proteinExistence type="predicted"/>
<protein>
    <recommendedName>
        <fullName evidence="2">SnoaL-like domain-containing protein</fullName>
    </recommendedName>
</protein>
<feature type="chain" id="PRO_5001868717" description="SnoaL-like domain-containing protein" evidence="1">
    <location>
        <begin position="27"/>
        <end position="319"/>
    </location>
</feature>
<accession>A0A091ATY9</accession>
<dbReference type="RefSeq" id="WP_022969964.1">
    <property type="nucleotide sequence ID" value="NZ_ATVD01000004.1"/>
</dbReference>
<feature type="domain" description="SnoaL-like" evidence="2">
    <location>
        <begin position="59"/>
        <end position="151"/>
    </location>
</feature>
<dbReference type="Pfam" id="PF12680">
    <property type="entry name" value="SnoaL_2"/>
    <property type="match status" value="1"/>
</dbReference>
<dbReference type="OrthoDB" id="9812089at2"/>
<feature type="signal peptide" evidence="1">
    <location>
        <begin position="1"/>
        <end position="26"/>
    </location>
</feature>
<keyword evidence="4" id="KW-1185">Reference proteome</keyword>
<dbReference type="Proteomes" id="UP000029385">
    <property type="component" value="Unassembled WGS sequence"/>
</dbReference>
<dbReference type="Gene3D" id="3.10.450.50">
    <property type="match status" value="2"/>
</dbReference>
<reference evidence="3 4" key="1">
    <citation type="submission" date="2013-09" db="EMBL/GenBank/DDBJ databases">
        <title>Genome sequencing of Arenimonas oryziterrae.</title>
        <authorList>
            <person name="Chen F."/>
            <person name="Wang G."/>
        </authorList>
    </citation>
    <scope>NUCLEOTIDE SEQUENCE [LARGE SCALE GENOMIC DNA]</scope>
    <source>
        <strain evidence="3 4">YC6267</strain>
    </source>
</reference>
<dbReference type="AlphaFoldDB" id="A0A091ATY9"/>
<dbReference type="PATRIC" id="fig|1121015.4.peg.1832"/>
<keyword evidence="1" id="KW-0732">Signal</keyword>
<gene>
    <name evidence="3" type="ORF">N789_11795</name>
</gene>
<dbReference type="eggNOG" id="COG4922">
    <property type="taxonomic scope" value="Bacteria"/>
</dbReference>
<evidence type="ECO:0000256" key="1">
    <source>
        <dbReference type="SAM" id="SignalP"/>
    </source>
</evidence>
<sequence>MQLTSPHALRVALAAALFAAFGNRAAATEGFSNHPTPGYQDHVTEQLNKTLVTLFSNAMLSHTDIDKLRLFFARDLIQHDPAIADGRDAMIQWISAQRALTPARTLTIKHILADRDLVFVHSQLSPTPANEKSGRNRYDFYRLDRGVIVEHWAVSAGVAAQTASGNSQFSNLYSYPGTEPVVTEVREEANRLLVSELSNEVFDQRRFGLLNRFWSTGYLQHNPYVENGRTALAEVIEYIAPEGSNYRIVRSMSDGDLSVVCSQNTDPGVDATNEFTGAAVCDLYRVADFELVEHWDVAQGVPATTANGHSMFSDLYRRR</sequence>
<dbReference type="InterPro" id="IPR032710">
    <property type="entry name" value="NTF2-like_dom_sf"/>
</dbReference>
<dbReference type="EMBL" id="AVCI01000007">
    <property type="protein sequence ID" value="KFN42806.1"/>
    <property type="molecule type" value="Genomic_DNA"/>
</dbReference>
<name>A0A091ATY9_9GAMM</name>
<dbReference type="SUPFAM" id="SSF54427">
    <property type="entry name" value="NTF2-like"/>
    <property type="match status" value="2"/>
</dbReference>
<dbReference type="InterPro" id="IPR037401">
    <property type="entry name" value="SnoaL-like"/>
</dbReference>
<organism evidence="3 4">
    <name type="scientific">Arenimonas oryziterrae DSM 21050 = YC6267</name>
    <dbReference type="NCBI Taxonomy" id="1121015"/>
    <lineage>
        <taxon>Bacteria</taxon>
        <taxon>Pseudomonadati</taxon>
        <taxon>Pseudomonadota</taxon>
        <taxon>Gammaproteobacteria</taxon>
        <taxon>Lysobacterales</taxon>
        <taxon>Lysobacteraceae</taxon>
        <taxon>Arenimonas</taxon>
    </lineage>
</organism>
<comment type="caution">
    <text evidence="3">The sequence shown here is derived from an EMBL/GenBank/DDBJ whole genome shotgun (WGS) entry which is preliminary data.</text>
</comment>
<evidence type="ECO:0000313" key="4">
    <source>
        <dbReference type="Proteomes" id="UP000029385"/>
    </source>
</evidence>
<dbReference type="STRING" id="1121015.GCA_000420545_02363"/>
<evidence type="ECO:0000313" key="3">
    <source>
        <dbReference type="EMBL" id="KFN42806.1"/>
    </source>
</evidence>
<evidence type="ECO:0000259" key="2">
    <source>
        <dbReference type="Pfam" id="PF12680"/>
    </source>
</evidence>